<accession>A0A3S1BS26</accession>
<dbReference type="Proteomes" id="UP000271974">
    <property type="component" value="Unassembled WGS sequence"/>
</dbReference>
<sequence>MAQRFFGIPPGGQHECEILGSGQEAEEGGTRWKACKKNPGHEKFISVQDFSDFYLSKLDTASQRDRLKAVIDLTVRLRVNCTSVDRPDGSPFSGARGSDILRLGTGFIQDVKGPLSIKHCPCAECNGKVLRKFWIFMVYTAHHVVYNTEEAKATKVDMFYDCDSCLRDGRMKSTLGFEVIKTVPENDVCHMLCVTHDEALGERLKSAELSWGSGGYTLNLSGLDLLPPCERRVFLTLVVSHPHGQAKRITLGEGRESESPHVEYNAATCPGSSGAPVFECTTDLGDGRILLWLPPVHSGCLPAASAQPQGQTDQRNLLSRSPQERETKLEQRNYANIW</sequence>
<evidence type="ECO:0000313" key="2">
    <source>
        <dbReference type="EMBL" id="RUS90164.1"/>
    </source>
</evidence>
<dbReference type="AlphaFoldDB" id="A0A3S1BS26"/>
<reference evidence="2 3" key="1">
    <citation type="submission" date="2019-01" db="EMBL/GenBank/DDBJ databases">
        <title>A draft genome assembly of the solar-powered sea slug Elysia chlorotica.</title>
        <authorList>
            <person name="Cai H."/>
            <person name="Li Q."/>
            <person name="Fang X."/>
            <person name="Li J."/>
            <person name="Curtis N.E."/>
            <person name="Altenburger A."/>
            <person name="Shibata T."/>
            <person name="Feng M."/>
            <person name="Maeda T."/>
            <person name="Schwartz J.A."/>
            <person name="Shigenobu S."/>
            <person name="Lundholm N."/>
            <person name="Nishiyama T."/>
            <person name="Yang H."/>
            <person name="Hasebe M."/>
            <person name="Li S."/>
            <person name="Pierce S.K."/>
            <person name="Wang J."/>
        </authorList>
    </citation>
    <scope>NUCLEOTIDE SEQUENCE [LARGE SCALE GENOMIC DNA]</scope>
    <source>
        <strain evidence="2">EC2010</strain>
        <tissue evidence="2">Whole organism of an adult</tissue>
    </source>
</reference>
<keyword evidence="3" id="KW-1185">Reference proteome</keyword>
<dbReference type="EMBL" id="RQTK01000038">
    <property type="protein sequence ID" value="RUS90164.1"/>
    <property type="molecule type" value="Genomic_DNA"/>
</dbReference>
<organism evidence="2 3">
    <name type="scientific">Elysia chlorotica</name>
    <name type="common">Eastern emerald elysia</name>
    <name type="synonym">Sea slug</name>
    <dbReference type="NCBI Taxonomy" id="188477"/>
    <lineage>
        <taxon>Eukaryota</taxon>
        <taxon>Metazoa</taxon>
        <taxon>Spiralia</taxon>
        <taxon>Lophotrochozoa</taxon>
        <taxon>Mollusca</taxon>
        <taxon>Gastropoda</taxon>
        <taxon>Heterobranchia</taxon>
        <taxon>Euthyneura</taxon>
        <taxon>Panpulmonata</taxon>
        <taxon>Sacoglossa</taxon>
        <taxon>Placobranchoidea</taxon>
        <taxon>Plakobranchidae</taxon>
        <taxon>Elysia</taxon>
    </lineage>
</organism>
<dbReference type="SUPFAM" id="SSF50494">
    <property type="entry name" value="Trypsin-like serine proteases"/>
    <property type="match status" value="1"/>
</dbReference>
<proteinExistence type="predicted"/>
<feature type="compositionally biased region" description="Polar residues" evidence="1">
    <location>
        <begin position="306"/>
        <end position="321"/>
    </location>
</feature>
<gene>
    <name evidence="2" type="ORF">EGW08_002043</name>
</gene>
<name>A0A3S1BS26_ELYCH</name>
<protein>
    <recommendedName>
        <fullName evidence="4">Peptidase S1 domain-containing protein</fullName>
    </recommendedName>
</protein>
<evidence type="ECO:0000256" key="1">
    <source>
        <dbReference type="SAM" id="MobiDB-lite"/>
    </source>
</evidence>
<evidence type="ECO:0008006" key="4">
    <source>
        <dbReference type="Google" id="ProtNLM"/>
    </source>
</evidence>
<comment type="caution">
    <text evidence="2">The sequence shown here is derived from an EMBL/GenBank/DDBJ whole genome shotgun (WGS) entry which is preliminary data.</text>
</comment>
<dbReference type="InterPro" id="IPR009003">
    <property type="entry name" value="Peptidase_S1_PA"/>
</dbReference>
<feature type="region of interest" description="Disordered" evidence="1">
    <location>
        <begin position="303"/>
        <end position="326"/>
    </location>
</feature>
<evidence type="ECO:0000313" key="3">
    <source>
        <dbReference type="Proteomes" id="UP000271974"/>
    </source>
</evidence>